<keyword evidence="2" id="KW-0808">Transferase</keyword>
<dbReference type="Proteomes" id="UP000049685">
    <property type="component" value="Unassembled WGS sequence"/>
</dbReference>
<sequence>MNKQILEKIKLYIEQDDINDAKEYLEKYESDCEDFKIEIYSIKSIIYIKENKLNQAEEFINKGLDIDPINIDLLYNLAYLKFLQSDIEAAYRCYLDCYINCRDKDLKQEVINILEQLQFSIDKNKLGFITIWIEDYNDNIRFLKNDKFRIYKMNLEAFYELMEENFMKSIFTYIIFDEYIYISELKELNIYGKLVYHCRKNLYLDKTDYLNRNSNIYNEMVCCNEVDIILTDDIKTYITKKLLEDNEKINFIKEINLSDYNEMLIELFSSIYNSQLCKNCKIDDEFFENQDYDYLKLIYRIVENKEKTEKDLEYIKQIYKNNNEEFIFIILINLLLKLDKVDECIELITESNYVKNVFINELKYLKKIENRELIKFTINLSLNNYSNIVDNIYVSEYYKLANLYYTLGYVDEAFKNYKKVLIYEDELSDSFIVNQNLKFLRSKI</sequence>
<protein>
    <submittedName>
        <fullName evidence="2">Type 11 methyltransferase</fullName>
    </submittedName>
</protein>
<feature type="repeat" description="TPR" evidence="1">
    <location>
        <begin position="37"/>
        <end position="70"/>
    </location>
</feature>
<evidence type="ECO:0000313" key="2">
    <source>
        <dbReference type="EMBL" id="CEN31586.1"/>
    </source>
</evidence>
<keyword evidence="1" id="KW-0802">TPR repeat</keyword>
<gene>
    <name evidence="2" type="ORF">UMC4404_21691</name>
</gene>
<dbReference type="EMBL" id="CDNY01000024">
    <property type="protein sequence ID" value="CEN31586.1"/>
    <property type="molecule type" value="Genomic_DNA"/>
</dbReference>
<dbReference type="SMART" id="SM00028">
    <property type="entry name" value="TPR"/>
    <property type="match status" value="3"/>
</dbReference>
<dbReference type="AlphaFoldDB" id="A0A9P1KZ38"/>
<dbReference type="RefSeq" id="WP_057559106.1">
    <property type="nucleotide sequence ID" value="NZ_CDNY01000024.1"/>
</dbReference>
<comment type="caution">
    <text evidence="2">The sequence shown here is derived from an EMBL/GenBank/DDBJ whole genome shotgun (WGS) entry which is preliminary data.</text>
</comment>
<dbReference type="PROSITE" id="PS50005">
    <property type="entry name" value="TPR"/>
    <property type="match status" value="2"/>
</dbReference>
<keyword evidence="2" id="KW-0489">Methyltransferase</keyword>
<dbReference type="Pfam" id="PF13181">
    <property type="entry name" value="TPR_8"/>
    <property type="match status" value="2"/>
</dbReference>
<feature type="repeat" description="TPR" evidence="1">
    <location>
        <begin position="394"/>
        <end position="427"/>
    </location>
</feature>
<dbReference type="Gene3D" id="1.25.40.10">
    <property type="entry name" value="Tetratricopeptide repeat domain"/>
    <property type="match status" value="1"/>
</dbReference>
<dbReference type="SUPFAM" id="SSF48452">
    <property type="entry name" value="TPR-like"/>
    <property type="match status" value="1"/>
</dbReference>
<evidence type="ECO:0000313" key="3">
    <source>
        <dbReference type="Proteomes" id="UP000049685"/>
    </source>
</evidence>
<accession>A0A9P1KZ38</accession>
<dbReference type="InterPro" id="IPR011990">
    <property type="entry name" value="TPR-like_helical_dom_sf"/>
</dbReference>
<name>A0A9P1KZ38_PARSO</name>
<dbReference type="GO" id="GO:0008168">
    <property type="term" value="F:methyltransferase activity"/>
    <property type="evidence" value="ECO:0007669"/>
    <property type="project" value="UniProtKB-KW"/>
</dbReference>
<reference evidence="3" key="1">
    <citation type="submission" date="2015-01" db="EMBL/GenBank/DDBJ databases">
        <authorList>
            <person name="Aslett A.Martin."/>
            <person name="De Silva Nishadi"/>
        </authorList>
    </citation>
    <scope>NUCLEOTIDE SEQUENCE [LARGE SCALE GENOMIC DNA]</scope>
    <source>
        <strain evidence="3">UMC4404</strain>
    </source>
</reference>
<organism evidence="2 3">
    <name type="scientific">Paraclostridium sordellii</name>
    <name type="common">Clostridium sordellii</name>
    <dbReference type="NCBI Taxonomy" id="1505"/>
    <lineage>
        <taxon>Bacteria</taxon>
        <taxon>Bacillati</taxon>
        <taxon>Bacillota</taxon>
        <taxon>Clostridia</taxon>
        <taxon>Peptostreptococcales</taxon>
        <taxon>Peptostreptococcaceae</taxon>
        <taxon>Paraclostridium</taxon>
    </lineage>
</organism>
<proteinExistence type="predicted"/>
<dbReference type="GO" id="GO:0032259">
    <property type="term" value="P:methylation"/>
    <property type="evidence" value="ECO:0007669"/>
    <property type="project" value="UniProtKB-KW"/>
</dbReference>
<dbReference type="InterPro" id="IPR019734">
    <property type="entry name" value="TPR_rpt"/>
</dbReference>
<evidence type="ECO:0000256" key="1">
    <source>
        <dbReference type="PROSITE-ProRule" id="PRU00339"/>
    </source>
</evidence>